<sequence length="178" mass="20523">MYPFIRLAKEVLKFRKAPPLGLRDVHVSHHRIWPWDLDFMSELNNGRTLSIFDLGRIPFAMRSGLFRVLRKRKWGLTVAGSVVRYRKRLTNLQRIEMQSRLLGWDARFVYIEQSMWTADGTCANHGIFRTALVGQGKMVPTTDILMELGVTDTSPELPDWVAALFAADDTRPWPPARV</sequence>
<dbReference type="PANTHER" id="PTHR12475:SF4">
    <property type="entry name" value="PROTEIN THEM6"/>
    <property type="match status" value="1"/>
</dbReference>
<protein>
    <submittedName>
        <fullName evidence="1">Acyl-CoA thioesterase FadM</fullName>
    </submittedName>
</protein>
<dbReference type="OrthoDB" id="3727779at2"/>
<dbReference type="RefSeq" id="WP_093445871.1">
    <property type="nucleotide sequence ID" value="NZ_FNZG01000001.1"/>
</dbReference>
<name>A0A1I1NXS7_9RHOB</name>
<dbReference type="SUPFAM" id="SSF54637">
    <property type="entry name" value="Thioesterase/thiol ester dehydrase-isomerase"/>
    <property type="match status" value="1"/>
</dbReference>
<dbReference type="CDD" id="cd00586">
    <property type="entry name" value="4HBT"/>
    <property type="match status" value="1"/>
</dbReference>
<proteinExistence type="predicted"/>
<accession>A0A1I1NXS7</accession>
<dbReference type="EMBL" id="FOLX01000001">
    <property type="protein sequence ID" value="SFD02409.1"/>
    <property type="molecule type" value="Genomic_DNA"/>
</dbReference>
<dbReference type="InterPro" id="IPR029069">
    <property type="entry name" value="HotDog_dom_sf"/>
</dbReference>
<dbReference type="PANTHER" id="PTHR12475">
    <property type="match status" value="1"/>
</dbReference>
<dbReference type="AlphaFoldDB" id="A0A1I1NXS7"/>
<evidence type="ECO:0000313" key="1">
    <source>
        <dbReference type="EMBL" id="SFD02409.1"/>
    </source>
</evidence>
<dbReference type="Gene3D" id="3.10.129.10">
    <property type="entry name" value="Hotdog Thioesterase"/>
    <property type="match status" value="1"/>
</dbReference>
<evidence type="ECO:0000313" key="2">
    <source>
        <dbReference type="Proteomes" id="UP000231644"/>
    </source>
</evidence>
<dbReference type="InterPro" id="IPR051490">
    <property type="entry name" value="THEM6_lcsJ_thioesterase"/>
</dbReference>
<keyword evidence="2" id="KW-1185">Reference proteome</keyword>
<dbReference type="Proteomes" id="UP000231644">
    <property type="component" value="Unassembled WGS sequence"/>
</dbReference>
<gene>
    <name evidence="1" type="ORF">SAMN05421762_3217</name>
</gene>
<dbReference type="STRING" id="517719.SAMN05421762_3217"/>
<reference evidence="1 2" key="1">
    <citation type="submission" date="2016-10" db="EMBL/GenBank/DDBJ databases">
        <authorList>
            <person name="de Groot N.N."/>
        </authorList>
    </citation>
    <scope>NUCLEOTIDE SEQUENCE [LARGE SCALE GENOMIC DNA]</scope>
    <source>
        <strain evidence="1 2">DSM 29619</strain>
    </source>
</reference>
<dbReference type="Pfam" id="PF13279">
    <property type="entry name" value="4HBT_2"/>
    <property type="match status" value="1"/>
</dbReference>
<organism evidence="1 2">
    <name type="scientific">Pseudooceanicola nitratireducens</name>
    <dbReference type="NCBI Taxonomy" id="517719"/>
    <lineage>
        <taxon>Bacteria</taxon>
        <taxon>Pseudomonadati</taxon>
        <taxon>Pseudomonadota</taxon>
        <taxon>Alphaproteobacteria</taxon>
        <taxon>Rhodobacterales</taxon>
        <taxon>Paracoccaceae</taxon>
        <taxon>Pseudooceanicola</taxon>
    </lineage>
</organism>